<reference evidence="1 2" key="1">
    <citation type="submission" date="2021-03" db="EMBL/GenBank/DDBJ databases">
        <title>Fibrella sp. HMF5036 genome sequencing and assembly.</title>
        <authorList>
            <person name="Kang H."/>
            <person name="Kim H."/>
            <person name="Bae S."/>
            <person name="Joh K."/>
        </authorList>
    </citation>
    <scope>NUCLEOTIDE SEQUENCE [LARGE SCALE GENOMIC DNA]</scope>
    <source>
        <strain evidence="1 2">HMF5036</strain>
    </source>
</reference>
<organism evidence="1 2">
    <name type="scientific">Fibrella aquatilis</name>
    <dbReference type="NCBI Taxonomy" id="2817059"/>
    <lineage>
        <taxon>Bacteria</taxon>
        <taxon>Pseudomonadati</taxon>
        <taxon>Bacteroidota</taxon>
        <taxon>Cytophagia</taxon>
        <taxon>Cytophagales</taxon>
        <taxon>Spirosomataceae</taxon>
        <taxon>Fibrella</taxon>
    </lineage>
</organism>
<name>A0A939G977_9BACT</name>
<gene>
    <name evidence="1" type="ORF">J2I48_24330</name>
</gene>
<sequence length="516" mass="58447">MALLDPVKKPLTLQQAAHLLRRATFGPSPAQIQQFTGMTPQAALQLLLATTPTPTPPVDPNTGKPFNTLAFDANQQGNWQSATKYWWVGLMLNEGTSLREKMTLFWQNHFVSTFNEVSDARYIYRQNTVLRRHALGSFRSFVIDMTKDPAMLRYLNGNQNVAGKPNENYGRELQELFTIGRGNYTEDDVKAAARVLTGWTETGYRSATTADITTTFKAAQHDTTDKVFSDSYQKTVIKGRTGATAGDDELGDLVDMILRQPETARFLVRKLYRWFINAELTPDVEQNFIEPLAKVFRDGGYEMRTVLTAMLTSQHFYDDALRGAVVKSPLELTLGTLRYFSITAPDPVANPTGFTQLTAYIWSKSRDLQQDIMDQPTVFGWRPYYDTGFYELWINSTTLALRGLYTDQVAAGNVKYGADKLMLDPVVLAQRTSDPSDPVKLIDEWTAQFFAIDLTKSQRDFLVDNVLVSGLPRYEWTAEWNTYAAAPTDKNKLMAVRTKLNTTLQFMFRMAEYQLC</sequence>
<dbReference type="EMBL" id="JAFMYU010000027">
    <property type="protein sequence ID" value="MBO0934156.1"/>
    <property type="molecule type" value="Genomic_DNA"/>
</dbReference>
<accession>A0A939G977</accession>
<proteinExistence type="predicted"/>
<comment type="caution">
    <text evidence="1">The sequence shown here is derived from an EMBL/GenBank/DDBJ whole genome shotgun (WGS) entry which is preliminary data.</text>
</comment>
<dbReference type="RefSeq" id="WP_207338117.1">
    <property type="nucleotide sequence ID" value="NZ_JAFMYU010000027.1"/>
</dbReference>
<keyword evidence="2" id="KW-1185">Reference proteome</keyword>
<evidence type="ECO:0000313" key="1">
    <source>
        <dbReference type="EMBL" id="MBO0934156.1"/>
    </source>
</evidence>
<dbReference type="InterPro" id="IPR014917">
    <property type="entry name" value="DUF1800"/>
</dbReference>
<dbReference type="AlphaFoldDB" id="A0A939G977"/>
<evidence type="ECO:0000313" key="2">
    <source>
        <dbReference type="Proteomes" id="UP000664795"/>
    </source>
</evidence>
<dbReference type="Pfam" id="PF08811">
    <property type="entry name" value="DUF1800"/>
    <property type="match status" value="1"/>
</dbReference>
<dbReference type="Proteomes" id="UP000664795">
    <property type="component" value="Unassembled WGS sequence"/>
</dbReference>
<protein>
    <submittedName>
        <fullName evidence="1">DUF1800 domain-containing protein</fullName>
    </submittedName>
</protein>